<dbReference type="Gene3D" id="2.60.120.260">
    <property type="entry name" value="Galactose-binding domain-like"/>
    <property type="match status" value="2"/>
</dbReference>
<feature type="domain" description="Bacterial alpha-L-rhamnosidase N-terminal" evidence="1">
    <location>
        <begin position="69"/>
        <end position="209"/>
    </location>
</feature>
<reference evidence="4" key="2">
    <citation type="journal article" date="2021" name="PeerJ">
        <title>Extensive microbial diversity within the chicken gut microbiome revealed by metagenomics and culture.</title>
        <authorList>
            <person name="Gilroy R."/>
            <person name="Ravi A."/>
            <person name="Getino M."/>
            <person name="Pursley I."/>
            <person name="Horton D.L."/>
            <person name="Alikhan N.F."/>
            <person name="Baker D."/>
            <person name="Gharbi K."/>
            <person name="Hall N."/>
            <person name="Watson M."/>
            <person name="Adriaenssens E.M."/>
            <person name="Foster-Nyarko E."/>
            <person name="Jarju S."/>
            <person name="Secka A."/>
            <person name="Antonio M."/>
            <person name="Oren A."/>
            <person name="Chaudhuri R.R."/>
            <person name="La Ragione R."/>
            <person name="Hildebrand F."/>
            <person name="Pallen M.J."/>
        </authorList>
    </citation>
    <scope>NUCLEOTIDE SEQUENCE</scope>
    <source>
        <strain evidence="4">ChiHecec2B26-709</strain>
    </source>
</reference>
<gene>
    <name evidence="4" type="ORF">IAC35_02030</name>
</gene>
<dbReference type="EMBL" id="DVLC01000041">
    <property type="protein sequence ID" value="HIT46619.1"/>
    <property type="molecule type" value="Genomic_DNA"/>
</dbReference>
<evidence type="ECO:0000313" key="5">
    <source>
        <dbReference type="Proteomes" id="UP000886881"/>
    </source>
</evidence>
<dbReference type="Pfam" id="PF17390">
    <property type="entry name" value="Bac_rhamnosid_C"/>
    <property type="match status" value="1"/>
</dbReference>
<reference evidence="4" key="1">
    <citation type="submission" date="2020-10" db="EMBL/GenBank/DDBJ databases">
        <authorList>
            <person name="Gilroy R."/>
        </authorList>
    </citation>
    <scope>NUCLEOTIDE SEQUENCE</scope>
    <source>
        <strain evidence="4">ChiHecec2B26-709</strain>
    </source>
</reference>
<dbReference type="Pfam" id="PF17389">
    <property type="entry name" value="Bac_rhamnosid6H"/>
    <property type="match status" value="1"/>
</dbReference>
<dbReference type="Proteomes" id="UP000886881">
    <property type="component" value="Unassembled WGS sequence"/>
</dbReference>
<feature type="domain" description="Alpha-L-rhamnosidase six-hairpin glycosidase" evidence="2">
    <location>
        <begin position="390"/>
        <end position="713"/>
    </location>
</feature>
<name>A0A9D1GMR9_9BACT</name>
<dbReference type="Gene3D" id="2.60.420.10">
    <property type="entry name" value="Maltose phosphorylase, domain 3"/>
    <property type="match status" value="1"/>
</dbReference>
<comment type="caution">
    <text evidence="4">The sequence shown here is derived from an EMBL/GenBank/DDBJ whole genome shotgun (WGS) entry which is preliminary data.</text>
</comment>
<dbReference type="InterPro" id="IPR012341">
    <property type="entry name" value="6hp_glycosidase-like_sf"/>
</dbReference>
<dbReference type="GO" id="GO:0005975">
    <property type="term" value="P:carbohydrate metabolic process"/>
    <property type="evidence" value="ECO:0007669"/>
    <property type="project" value="InterPro"/>
</dbReference>
<evidence type="ECO:0000259" key="1">
    <source>
        <dbReference type="Pfam" id="PF08531"/>
    </source>
</evidence>
<evidence type="ECO:0000313" key="4">
    <source>
        <dbReference type="EMBL" id="HIT46619.1"/>
    </source>
</evidence>
<accession>A0A9D1GMR9</accession>
<dbReference type="PANTHER" id="PTHR34987:SF2">
    <property type="entry name" value="B, PUTATIVE (AFU_ORTHOLOGUE AFUA_7G05040)-RELATED"/>
    <property type="match status" value="1"/>
</dbReference>
<dbReference type="Gene3D" id="1.50.10.10">
    <property type="match status" value="1"/>
</dbReference>
<dbReference type="AlphaFoldDB" id="A0A9D1GMR9"/>
<evidence type="ECO:0000259" key="2">
    <source>
        <dbReference type="Pfam" id="PF17389"/>
    </source>
</evidence>
<dbReference type="InterPro" id="IPR008979">
    <property type="entry name" value="Galactose-bd-like_sf"/>
</dbReference>
<dbReference type="Pfam" id="PF08531">
    <property type="entry name" value="Bac_rhamnosid_N"/>
    <property type="match status" value="1"/>
</dbReference>
<dbReference type="InterPro" id="IPR008928">
    <property type="entry name" value="6-hairpin_glycosidase_sf"/>
</dbReference>
<organism evidence="4 5">
    <name type="scientific">Candidatus Cryptobacteroides merdipullorum</name>
    <dbReference type="NCBI Taxonomy" id="2840771"/>
    <lineage>
        <taxon>Bacteria</taxon>
        <taxon>Pseudomonadati</taxon>
        <taxon>Bacteroidota</taxon>
        <taxon>Bacteroidia</taxon>
        <taxon>Bacteroidales</taxon>
        <taxon>Candidatus Cryptobacteroides</taxon>
    </lineage>
</organism>
<dbReference type="InterPro" id="IPR013737">
    <property type="entry name" value="Bac_rhamnosid_N"/>
</dbReference>
<evidence type="ECO:0000259" key="3">
    <source>
        <dbReference type="Pfam" id="PF17390"/>
    </source>
</evidence>
<dbReference type="InterPro" id="IPR035396">
    <property type="entry name" value="Bac_rhamnosid6H"/>
</dbReference>
<dbReference type="SUPFAM" id="SSF48208">
    <property type="entry name" value="Six-hairpin glycosidases"/>
    <property type="match status" value="1"/>
</dbReference>
<feature type="domain" description="Alpha-L-rhamnosidase C-terminal" evidence="3">
    <location>
        <begin position="723"/>
        <end position="766"/>
    </location>
</feature>
<proteinExistence type="predicted"/>
<dbReference type="InterPro" id="IPR035398">
    <property type="entry name" value="Bac_rhamnosid_C"/>
</dbReference>
<sequence>MLAVSVPADAQWGPPERQLATLLERESYDILKDKWSAAWIEVPDSAPEEYGVYYFRKDIELAGAPDSFIVHVSADQRYKLYVNGSLVSLGPARNDSKHWNYETLDIAVHMKPGRNVVAAQVWSEGRYKPVPNATIRTGFILLGEGEAEVLNTDSSWKCTQDPGYAPIPQQVPGYYALGAGELVDMNLKVADWLDPDNTLADWKNARPFEIGAPHDDSSGTGVYGGHPMVESALPQLERFEKRMVSVRRDGGLDLPEGWPGQEAVVTVPANSTVEILLDQKELTNGFFNFSFSGGKNAEITIQYAEALYEDSGSDGARRERGKGDRDEVEGKVFIGRNDKLISSGAADQSFSTLDWRTFRYVNLHIETADEALQIDDLSSTFVGFPFELKASLDTDDRELQKMMEIGWRTARLCAIETYTDCPYYEQLQYLGDTRIQALVSLFNAGDDRLVRNYLRQADMSRNAEGITMGRAPSELPQYITPYALHYIYALHDYMMYGDDPDFVFDLIPGAEQILKYFSRYTLDDGRVSGLPGWNFTDWCYNPGWQMGVPQPAGDGATSILDFQLLLAYQLLGDIERQMGNDFMADRYAADEARLASAIQENYWVAGKGMYANNTDRNQFSQHAQALAILTGLVEGDAAEELARKTVDDPSLDYCTIYFRFYLHQALAKAGLGDDYLKWLDKWRENIANGLTTWAETSDVNTSRSDCHAWGASPNIEFFRILLGIDSASPAFRTVRIAPNLGDITKIGGTMPHPEGEISVSYEIRKDGKGKDAPNCLYVEIELPDAVSGEFVWNGWARRLDGGLNRFRILCE</sequence>
<dbReference type="SUPFAM" id="SSF49785">
    <property type="entry name" value="Galactose-binding domain-like"/>
    <property type="match status" value="1"/>
</dbReference>
<dbReference type="PANTHER" id="PTHR34987">
    <property type="entry name" value="C, PUTATIVE (AFU_ORTHOLOGUE AFUA_3G02880)-RELATED"/>
    <property type="match status" value="1"/>
</dbReference>
<protein>
    <submittedName>
        <fullName evidence="4">Alpha-L-rhamnosidase N-terminal domain-containing protein</fullName>
    </submittedName>
</protein>